<proteinExistence type="inferred from homology"/>
<evidence type="ECO:0000313" key="5">
    <source>
        <dbReference type="EMBL" id="GAA3950752.1"/>
    </source>
</evidence>
<gene>
    <name evidence="5" type="ORF">GCM10022231_05550</name>
</gene>
<dbReference type="EMBL" id="BAAAZW010000002">
    <property type="protein sequence ID" value="GAA3950752.1"/>
    <property type="molecule type" value="Genomic_DNA"/>
</dbReference>
<dbReference type="InterPro" id="IPR045851">
    <property type="entry name" value="AMP-bd_C_sf"/>
</dbReference>
<dbReference type="Gene3D" id="3.40.50.12780">
    <property type="entry name" value="N-terminal domain of ligase-like"/>
    <property type="match status" value="1"/>
</dbReference>
<dbReference type="PANTHER" id="PTHR43201:SF5">
    <property type="entry name" value="MEDIUM-CHAIN ACYL-COA LIGASE ACSF2, MITOCHONDRIAL"/>
    <property type="match status" value="1"/>
</dbReference>
<organism evidence="5 6">
    <name type="scientific">Gordonia caeni</name>
    <dbReference type="NCBI Taxonomy" id="1007097"/>
    <lineage>
        <taxon>Bacteria</taxon>
        <taxon>Bacillati</taxon>
        <taxon>Actinomycetota</taxon>
        <taxon>Actinomycetes</taxon>
        <taxon>Mycobacteriales</taxon>
        <taxon>Gordoniaceae</taxon>
        <taxon>Gordonia</taxon>
    </lineage>
</organism>
<comment type="similarity">
    <text evidence="1">Belongs to the ATP-dependent AMP-binding enzyme family.</text>
</comment>
<dbReference type="InterPro" id="IPR042099">
    <property type="entry name" value="ANL_N_sf"/>
</dbReference>
<evidence type="ECO:0000313" key="6">
    <source>
        <dbReference type="Proteomes" id="UP001418444"/>
    </source>
</evidence>
<feature type="domain" description="AMP-binding enzyme C-terminal" evidence="4">
    <location>
        <begin position="404"/>
        <end position="479"/>
    </location>
</feature>
<dbReference type="PROSITE" id="PS00455">
    <property type="entry name" value="AMP_BINDING"/>
    <property type="match status" value="1"/>
</dbReference>
<dbReference type="InterPro" id="IPR020845">
    <property type="entry name" value="AMP-binding_CS"/>
</dbReference>
<evidence type="ECO:0000256" key="2">
    <source>
        <dbReference type="ARBA" id="ARBA00022598"/>
    </source>
</evidence>
<dbReference type="PANTHER" id="PTHR43201">
    <property type="entry name" value="ACYL-COA SYNTHETASE"/>
    <property type="match status" value="1"/>
</dbReference>
<evidence type="ECO:0000259" key="4">
    <source>
        <dbReference type="Pfam" id="PF13193"/>
    </source>
</evidence>
<dbReference type="InterPro" id="IPR000873">
    <property type="entry name" value="AMP-dep_synth/lig_dom"/>
</dbReference>
<protein>
    <submittedName>
        <fullName evidence="5">Acyl-CoA synthetase</fullName>
    </submittedName>
</protein>
<keyword evidence="2" id="KW-0436">Ligase</keyword>
<dbReference type="Pfam" id="PF13193">
    <property type="entry name" value="AMP-binding_C"/>
    <property type="match status" value="1"/>
</dbReference>
<keyword evidence="6" id="KW-1185">Reference proteome</keyword>
<dbReference type="RefSeq" id="WP_344780403.1">
    <property type="nucleotide sequence ID" value="NZ_BAAAZW010000002.1"/>
</dbReference>
<dbReference type="InterPro" id="IPR025110">
    <property type="entry name" value="AMP-bd_C"/>
</dbReference>
<evidence type="ECO:0000256" key="1">
    <source>
        <dbReference type="ARBA" id="ARBA00006432"/>
    </source>
</evidence>
<comment type="caution">
    <text evidence="5">The sequence shown here is derived from an EMBL/GenBank/DDBJ whole genome shotgun (WGS) entry which is preliminary data.</text>
</comment>
<reference evidence="6" key="1">
    <citation type="journal article" date="2019" name="Int. J. Syst. Evol. Microbiol.">
        <title>The Global Catalogue of Microorganisms (GCM) 10K type strain sequencing project: providing services to taxonomists for standard genome sequencing and annotation.</title>
        <authorList>
            <consortium name="The Broad Institute Genomics Platform"/>
            <consortium name="The Broad Institute Genome Sequencing Center for Infectious Disease"/>
            <person name="Wu L."/>
            <person name="Ma J."/>
        </authorList>
    </citation>
    <scope>NUCLEOTIDE SEQUENCE [LARGE SCALE GENOMIC DNA]</scope>
    <source>
        <strain evidence="6">JCM 16923</strain>
    </source>
</reference>
<accession>A0ABP7NN92</accession>
<sequence length="495" mass="52270">MYPPSIARDAPGAVAYVMAGSGESLTYGDLDSRSNRLAHYWRSRGIVAGDSVVLAMENNVHWPVAVAAGMRSGLCVTPVNWHLKPGEFAAIVAAEKPAVIVTSVGMAPLVGEALRSMSPGPRPVVVTVDGPVEGCVPLDEALAGQPSGPIEGELLGARVLYSSGTTGRPKRFAQPLLGVHPDQAPPRHSELVSRLGMDGDTVLLSPAPSYHAAPFTFQLIVLAAGGTVVCMEKFDTRAALQAINTYDVTHSQWVPTMLNRLLALPADERIALADHHQVAVTSGAPCPVHVKERIADWWGPVLHEYYGASEGYGHTYISPAEAAQRSGSVGRPLGAARVRIVDADGREVPAGTDGTVCFVSGGDVGAPLKEMGDIGHLDQDGYLYLVGRRGFMIISGGVNIYPDEVEAALLAHPGVADAAVIGVPDADLGEAVKAIVCLYPGAEVTERDIIDHARAGLAHFKAPRAVEFTNDLPRLPTGKLDKRSLVRHYRQGESS</sequence>
<name>A0ABP7NN92_9ACTN</name>
<feature type="domain" description="AMP-dependent synthetase/ligase" evidence="3">
    <location>
        <begin position="7"/>
        <end position="358"/>
    </location>
</feature>
<dbReference type="Proteomes" id="UP001418444">
    <property type="component" value="Unassembled WGS sequence"/>
</dbReference>
<dbReference type="SUPFAM" id="SSF56801">
    <property type="entry name" value="Acetyl-CoA synthetase-like"/>
    <property type="match status" value="1"/>
</dbReference>
<evidence type="ECO:0000259" key="3">
    <source>
        <dbReference type="Pfam" id="PF00501"/>
    </source>
</evidence>
<dbReference type="Gene3D" id="3.30.300.30">
    <property type="match status" value="1"/>
</dbReference>
<dbReference type="Pfam" id="PF00501">
    <property type="entry name" value="AMP-binding"/>
    <property type="match status" value="1"/>
</dbReference>